<evidence type="ECO:0000259" key="2">
    <source>
        <dbReference type="Pfam" id="PF13581"/>
    </source>
</evidence>
<dbReference type="EMBL" id="CP098502">
    <property type="protein sequence ID" value="UTI63040.1"/>
    <property type="molecule type" value="Genomic_DNA"/>
</dbReference>
<name>A0ABY5DNL4_9ACTN</name>
<dbReference type="SUPFAM" id="SSF55874">
    <property type="entry name" value="ATPase domain of HSP90 chaperone/DNA topoisomerase II/histidine kinase"/>
    <property type="match status" value="1"/>
</dbReference>
<gene>
    <name evidence="3" type="ORF">NBH00_16945</name>
</gene>
<dbReference type="GO" id="GO:0005524">
    <property type="term" value="F:ATP binding"/>
    <property type="evidence" value="ECO:0007669"/>
    <property type="project" value="UniProtKB-KW"/>
</dbReference>
<dbReference type="RefSeq" id="WP_254569774.1">
    <property type="nucleotide sequence ID" value="NZ_CP098502.1"/>
</dbReference>
<keyword evidence="3" id="KW-0547">Nucleotide-binding</keyword>
<dbReference type="CDD" id="cd16936">
    <property type="entry name" value="HATPase_RsbW-like"/>
    <property type="match status" value="1"/>
</dbReference>
<keyword evidence="1" id="KW-0808">Transferase</keyword>
<keyword evidence="1" id="KW-0418">Kinase</keyword>
<keyword evidence="1" id="KW-0723">Serine/threonine-protein kinase</keyword>
<dbReference type="Gene3D" id="3.30.565.10">
    <property type="entry name" value="Histidine kinase-like ATPase, C-terminal domain"/>
    <property type="match status" value="1"/>
</dbReference>
<protein>
    <submittedName>
        <fullName evidence="3">ATP-binding protein</fullName>
    </submittedName>
</protein>
<dbReference type="PANTHER" id="PTHR35526">
    <property type="entry name" value="ANTI-SIGMA-F FACTOR RSBW-RELATED"/>
    <property type="match status" value="1"/>
</dbReference>
<keyword evidence="3" id="KW-0067">ATP-binding</keyword>
<feature type="domain" description="Histidine kinase/HSP90-like ATPase" evidence="2">
    <location>
        <begin position="8"/>
        <end position="107"/>
    </location>
</feature>
<keyword evidence="4" id="KW-1185">Reference proteome</keyword>
<sequence length="128" mass="14043">MTDLHLEIRADPAMVAYIRAIAIDWARFLPPPQRRSLVLAISEVVTNSVLYGPVGGTISVHARRYRQGVRVEVRDDGHEVRVAPRRPDDRGGRGLHILTSLASSWGVQVSPTRVWFVIGDEASGPAGP</sequence>
<evidence type="ECO:0000256" key="1">
    <source>
        <dbReference type="ARBA" id="ARBA00022527"/>
    </source>
</evidence>
<reference evidence="3 4" key="1">
    <citation type="submission" date="2022-06" db="EMBL/GenBank/DDBJ databases">
        <title>Paraconexibacter antarcticus.</title>
        <authorList>
            <person name="Kim C.S."/>
        </authorList>
    </citation>
    <scope>NUCLEOTIDE SEQUENCE [LARGE SCALE GENOMIC DNA]</scope>
    <source>
        <strain evidence="3 4">02-257</strain>
    </source>
</reference>
<dbReference type="InterPro" id="IPR036890">
    <property type="entry name" value="HATPase_C_sf"/>
</dbReference>
<dbReference type="InterPro" id="IPR050267">
    <property type="entry name" value="Anti-sigma-factor_SerPK"/>
</dbReference>
<evidence type="ECO:0000313" key="3">
    <source>
        <dbReference type="EMBL" id="UTI63040.1"/>
    </source>
</evidence>
<dbReference type="Proteomes" id="UP001056035">
    <property type="component" value="Chromosome"/>
</dbReference>
<proteinExistence type="predicted"/>
<dbReference type="InterPro" id="IPR003594">
    <property type="entry name" value="HATPase_dom"/>
</dbReference>
<accession>A0ABY5DNL4</accession>
<evidence type="ECO:0000313" key="4">
    <source>
        <dbReference type="Proteomes" id="UP001056035"/>
    </source>
</evidence>
<dbReference type="PANTHER" id="PTHR35526:SF3">
    <property type="entry name" value="ANTI-SIGMA-F FACTOR RSBW"/>
    <property type="match status" value="1"/>
</dbReference>
<dbReference type="Pfam" id="PF13581">
    <property type="entry name" value="HATPase_c_2"/>
    <property type="match status" value="1"/>
</dbReference>
<organism evidence="3 4">
    <name type="scientific">Paraconexibacter antarcticus</name>
    <dbReference type="NCBI Taxonomy" id="2949664"/>
    <lineage>
        <taxon>Bacteria</taxon>
        <taxon>Bacillati</taxon>
        <taxon>Actinomycetota</taxon>
        <taxon>Thermoleophilia</taxon>
        <taxon>Solirubrobacterales</taxon>
        <taxon>Paraconexibacteraceae</taxon>
        <taxon>Paraconexibacter</taxon>
    </lineage>
</organism>